<proteinExistence type="inferred from homology"/>
<feature type="transmembrane region" description="Helical" evidence="7">
    <location>
        <begin position="42"/>
        <end position="61"/>
    </location>
</feature>
<comment type="caution">
    <text evidence="10">The sequence shown here is derived from an EMBL/GenBank/DDBJ whole genome shotgun (WGS) entry which is preliminary data.</text>
</comment>
<evidence type="ECO:0000259" key="8">
    <source>
        <dbReference type="Pfam" id="PF04239"/>
    </source>
</evidence>
<name>A0A926E650_9FIRM</name>
<dbReference type="InterPro" id="IPR023090">
    <property type="entry name" value="UPF0702_alpha/beta_dom_sf"/>
</dbReference>
<accession>A0A926E650</accession>
<reference evidence="10" key="1">
    <citation type="submission" date="2020-08" db="EMBL/GenBank/DDBJ databases">
        <title>Genome public.</title>
        <authorList>
            <person name="Liu C."/>
            <person name="Sun Q."/>
        </authorList>
    </citation>
    <scope>NUCLEOTIDE SEQUENCE</scope>
    <source>
        <strain evidence="10">NSJ-33</strain>
    </source>
</reference>
<evidence type="ECO:0000256" key="4">
    <source>
        <dbReference type="ARBA" id="ARBA00022692"/>
    </source>
</evidence>
<comment type="subcellular location">
    <subcellularLocation>
        <location evidence="1">Cell membrane</location>
        <topology evidence="1">Multi-pass membrane protein</topology>
    </subcellularLocation>
</comment>
<evidence type="ECO:0000256" key="2">
    <source>
        <dbReference type="ARBA" id="ARBA00006448"/>
    </source>
</evidence>
<feature type="domain" description="YetF-like N-terminal transmembrane" evidence="9">
    <location>
        <begin position="16"/>
        <end position="82"/>
    </location>
</feature>
<dbReference type="Pfam" id="PF20730">
    <property type="entry name" value="YetF_N"/>
    <property type="match status" value="1"/>
</dbReference>
<evidence type="ECO:0000256" key="5">
    <source>
        <dbReference type="ARBA" id="ARBA00022989"/>
    </source>
</evidence>
<dbReference type="EMBL" id="JACRSV010000005">
    <property type="protein sequence ID" value="MBC8560889.1"/>
    <property type="molecule type" value="Genomic_DNA"/>
</dbReference>
<evidence type="ECO:0000256" key="3">
    <source>
        <dbReference type="ARBA" id="ARBA00022475"/>
    </source>
</evidence>
<dbReference type="InterPro" id="IPR048454">
    <property type="entry name" value="YetF_N"/>
</dbReference>
<dbReference type="InterPro" id="IPR007353">
    <property type="entry name" value="DUF421"/>
</dbReference>
<keyword evidence="11" id="KW-1185">Reference proteome</keyword>
<dbReference type="RefSeq" id="WP_249296184.1">
    <property type="nucleotide sequence ID" value="NZ_JACRSV010000005.1"/>
</dbReference>
<feature type="transmembrane region" description="Helical" evidence="7">
    <location>
        <begin position="67"/>
        <end position="88"/>
    </location>
</feature>
<keyword evidence="6 7" id="KW-0472">Membrane</keyword>
<evidence type="ECO:0000313" key="10">
    <source>
        <dbReference type="EMBL" id="MBC8560889.1"/>
    </source>
</evidence>
<dbReference type="Gene3D" id="3.30.240.20">
    <property type="entry name" value="bsu07140 like domains"/>
    <property type="match status" value="2"/>
</dbReference>
<comment type="similarity">
    <text evidence="2">Belongs to the UPF0702 family.</text>
</comment>
<organism evidence="10 11">
    <name type="scientific">Fumia xinanensis</name>
    <dbReference type="NCBI Taxonomy" id="2763659"/>
    <lineage>
        <taxon>Bacteria</taxon>
        <taxon>Bacillati</taxon>
        <taxon>Bacillota</taxon>
        <taxon>Clostridia</taxon>
        <taxon>Eubacteriales</taxon>
        <taxon>Oscillospiraceae</taxon>
        <taxon>Fumia</taxon>
    </lineage>
</organism>
<keyword evidence="3" id="KW-1003">Cell membrane</keyword>
<dbReference type="AlphaFoldDB" id="A0A926E650"/>
<evidence type="ECO:0000256" key="7">
    <source>
        <dbReference type="SAM" id="Phobius"/>
    </source>
</evidence>
<keyword evidence="4 7" id="KW-0812">Transmembrane</keyword>
<dbReference type="Proteomes" id="UP000610760">
    <property type="component" value="Unassembled WGS sequence"/>
</dbReference>
<evidence type="ECO:0000259" key="9">
    <source>
        <dbReference type="Pfam" id="PF20730"/>
    </source>
</evidence>
<evidence type="ECO:0000313" key="11">
    <source>
        <dbReference type="Proteomes" id="UP000610760"/>
    </source>
</evidence>
<dbReference type="PANTHER" id="PTHR34582:SF7">
    <property type="entry name" value="UPF0702 TRANSMEMBRANE PROTEIN YDFS"/>
    <property type="match status" value="1"/>
</dbReference>
<keyword evidence="5 7" id="KW-1133">Transmembrane helix</keyword>
<dbReference type="GO" id="GO:0005886">
    <property type="term" value="C:plasma membrane"/>
    <property type="evidence" value="ECO:0007669"/>
    <property type="project" value="UniProtKB-SubCell"/>
</dbReference>
<gene>
    <name evidence="10" type="ORF">H8710_12515</name>
</gene>
<sequence length="245" mass="27833">MLDWFRSFDWLQSGEILLRSLASVTTLFILTKIMGFKQISQLTFFDYIIGISIGSIAGEMAFAADTPVIDCIFAMAIYGLIAAGISLWNCKSYKARKFFNGTPIILMDKGKIYPKNMLRAKYDLDDLTAECRHNGYFDLSDVYSVVMETSGHLSILPKEGKRPVNTEDLKISPQQQELVANVIVDGNLIPGNLKQMGKDESWLKKELEKQNMHNYSEVLLGTLDTNDVFTAYPYYNDQFKRTLFV</sequence>
<dbReference type="PANTHER" id="PTHR34582">
    <property type="entry name" value="UPF0702 TRANSMEMBRANE PROTEIN YCAP"/>
    <property type="match status" value="1"/>
</dbReference>
<evidence type="ECO:0000256" key="6">
    <source>
        <dbReference type="ARBA" id="ARBA00023136"/>
    </source>
</evidence>
<dbReference type="Pfam" id="PF04239">
    <property type="entry name" value="DUF421"/>
    <property type="match status" value="1"/>
</dbReference>
<evidence type="ECO:0000256" key="1">
    <source>
        <dbReference type="ARBA" id="ARBA00004651"/>
    </source>
</evidence>
<protein>
    <submittedName>
        <fullName evidence="10">DUF421 domain-containing protein</fullName>
    </submittedName>
</protein>
<feature type="domain" description="YetF C-terminal" evidence="8">
    <location>
        <begin position="91"/>
        <end position="223"/>
    </location>
</feature>